<evidence type="ECO:0000313" key="3">
    <source>
        <dbReference type="EMBL" id="KUM67278.1"/>
    </source>
</evidence>
<dbReference type="Proteomes" id="UP000054024">
    <property type="component" value="Unassembled WGS sequence"/>
</dbReference>
<dbReference type="RefSeq" id="WP_062156728.1">
    <property type="nucleotide sequence ID" value="NZ_KQ948001.1"/>
</dbReference>
<dbReference type="STRING" id="146536.AQI70_36395"/>
<name>A0A124GU01_9ACTN</name>
<dbReference type="Gene3D" id="2.60.60.30">
    <property type="entry name" value="sav2460 like domains"/>
    <property type="match status" value="1"/>
</dbReference>
<comment type="similarity">
    <text evidence="1">Belongs to the CAPAB/TerDEXZ family.</text>
</comment>
<keyword evidence="4" id="KW-1185">Reference proteome</keyword>
<dbReference type="PANTHER" id="PTHR32097">
    <property type="entry name" value="CAMP-BINDING PROTEIN 1-RELATED"/>
    <property type="match status" value="1"/>
</dbReference>
<proteinExistence type="inferred from homology"/>
<dbReference type="InterPro" id="IPR051324">
    <property type="entry name" value="Stress/Tellurium_Resist"/>
</dbReference>
<organism evidence="3 4">
    <name type="scientific">Streptomyces curacoi</name>
    <dbReference type="NCBI Taxonomy" id="146536"/>
    <lineage>
        <taxon>Bacteria</taxon>
        <taxon>Bacillati</taxon>
        <taxon>Actinomycetota</taxon>
        <taxon>Actinomycetes</taxon>
        <taxon>Kitasatosporales</taxon>
        <taxon>Streptomycetaceae</taxon>
        <taxon>Streptomyces</taxon>
    </lineage>
</organism>
<dbReference type="EMBL" id="LMWJ01000037">
    <property type="protein sequence ID" value="KUM67278.1"/>
    <property type="molecule type" value="Genomic_DNA"/>
</dbReference>
<evidence type="ECO:0000313" key="4">
    <source>
        <dbReference type="Proteomes" id="UP000054024"/>
    </source>
</evidence>
<protein>
    <recommendedName>
        <fullName evidence="2">TerD domain-containing protein</fullName>
    </recommendedName>
</protein>
<evidence type="ECO:0000259" key="2">
    <source>
        <dbReference type="Pfam" id="PF02342"/>
    </source>
</evidence>
<dbReference type="AlphaFoldDB" id="A0A124GU01"/>
<reference evidence="3 4" key="1">
    <citation type="submission" date="2015-10" db="EMBL/GenBank/DDBJ databases">
        <title>Draft genome sequence of Streptomyces curacoi DSM 40107, type strain for the species Streptomyces curacoi.</title>
        <authorList>
            <person name="Ruckert C."/>
            <person name="Winkler A."/>
            <person name="Kalinowski J."/>
            <person name="Kampfer P."/>
            <person name="Glaeser S."/>
        </authorList>
    </citation>
    <scope>NUCLEOTIDE SEQUENCE [LARGE SCALE GENOMIC DNA]</scope>
    <source>
        <strain evidence="3 4">DSM 40107</strain>
    </source>
</reference>
<dbReference type="Pfam" id="PF02342">
    <property type="entry name" value="TerD"/>
    <property type="match status" value="1"/>
</dbReference>
<gene>
    <name evidence="3" type="ORF">AQI70_36395</name>
</gene>
<dbReference type="CDD" id="cd06974">
    <property type="entry name" value="TerD_like"/>
    <property type="match status" value="1"/>
</dbReference>
<sequence length="147" mass="15668">MRLITTGAPIDVSAVLLTSRGKVHSDHDLVCCNHHTQDGVRASGDTVTADLPHIPDNIHTVAVIASIDLEAQPTAVFDHHSRWRTETTQPSGTTLSFEPAPFTSGETVSNVAEIRRHASGWKVRAVGQGYDTGLAGMATDYGINVEG</sequence>
<dbReference type="OrthoDB" id="5756874at2"/>
<evidence type="ECO:0000256" key="1">
    <source>
        <dbReference type="ARBA" id="ARBA00008775"/>
    </source>
</evidence>
<comment type="caution">
    <text evidence="3">The sequence shown here is derived from an EMBL/GenBank/DDBJ whole genome shotgun (WGS) entry which is preliminary data.</text>
</comment>
<dbReference type="PANTHER" id="PTHR32097:SF4">
    <property type="entry name" value="GENERAL STRESS PROTEIN 16U"/>
    <property type="match status" value="1"/>
</dbReference>
<accession>A0A124GU01</accession>
<dbReference type="InterPro" id="IPR003325">
    <property type="entry name" value="TerD"/>
</dbReference>
<feature type="domain" description="TerD" evidence="2">
    <location>
        <begin position="10"/>
        <end position="141"/>
    </location>
</feature>